<dbReference type="Proteomes" id="UP000242287">
    <property type="component" value="Unassembled WGS sequence"/>
</dbReference>
<name>A0A2A9NCW9_9AGAR</name>
<gene>
    <name evidence="1" type="ORF">AMATHDRAFT_51640</name>
</gene>
<accession>A0A2A9NCW9</accession>
<proteinExistence type="predicted"/>
<keyword evidence="2" id="KW-1185">Reference proteome</keyword>
<sequence length="485" mass="55444">MAVALSGRPTRYVDESKLFLNSLADAGKLVLKVNGNPAELDWQRSYLPWSKEGQPVLERAESQQRLPDDVMRCIFTLCAEQVVFPLRRQPFAYILAQVCSEWRRIALSTTKLWTDMGIAYISSHVATIPGSKLWLSHAANFFMSVSTSCIQSNNPTFENIMETFVIPHRLKKLKLYVMPAQLQWLLSQLSDNLVSELQELHLFLGSHNGRGEHCVVALRHRFPCLKSLIIKGCHWPFEFLDLPSWKYLRYLDLNISLPFSIISQGLRECISLEHCDLDISKDDLGGQLIEDVYLPHLSHLTLQTTGWDVNLGPLLQSFILPRLRELHIRRGWAGSNALVYWDHDAYSLMAHRSNFCRLHMIHICHTYNTISLDRLLEDTPTLRHVNLDGKSTLSENAASRLSNGQLGPKLEYILAYKCTTNICQMLEAIEERSNAITGGMAKAITPFKYVIIQNDPLVENGYEERIASLRAKFNIQFMLFPSRVF</sequence>
<dbReference type="Gene3D" id="3.80.10.10">
    <property type="entry name" value="Ribonuclease Inhibitor"/>
    <property type="match status" value="1"/>
</dbReference>
<dbReference type="EMBL" id="KZ302371">
    <property type="protein sequence ID" value="PFH45473.1"/>
    <property type="molecule type" value="Genomic_DNA"/>
</dbReference>
<evidence type="ECO:0000313" key="2">
    <source>
        <dbReference type="Proteomes" id="UP000242287"/>
    </source>
</evidence>
<dbReference type="OrthoDB" id="2998242at2759"/>
<dbReference type="AlphaFoldDB" id="A0A2A9NCW9"/>
<evidence type="ECO:0000313" key="1">
    <source>
        <dbReference type="EMBL" id="PFH45473.1"/>
    </source>
</evidence>
<dbReference type="InterPro" id="IPR032675">
    <property type="entry name" value="LRR_dom_sf"/>
</dbReference>
<reference evidence="1 2" key="1">
    <citation type="submission" date="2014-02" db="EMBL/GenBank/DDBJ databases">
        <title>Transposable element dynamics among asymbiotic and ectomycorrhizal Amanita fungi.</title>
        <authorList>
            <consortium name="DOE Joint Genome Institute"/>
            <person name="Hess J."/>
            <person name="Skrede I."/>
            <person name="Wolfe B."/>
            <person name="LaButti K."/>
            <person name="Ohm R.A."/>
            <person name="Grigoriev I.V."/>
            <person name="Pringle A."/>
        </authorList>
    </citation>
    <scope>NUCLEOTIDE SEQUENCE [LARGE SCALE GENOMIC DNA]</scope>
    <source>
        <strain evidence="1 2">SKay4041</strain>
    </source>
</reference>
<organism evidence="1 2">
    <name type="scientific">Amanita thiersii Skay4041</name>
    <dbReference type="NCBI Taxonomy" id="703135"/>
    <lineage>
        <taxon>Eukaryota</taxon>
        <taxon>Fungi</taxon>
        <taxon>Dikarya</taxon>
        <taxon>Basidiomycota</taxon>
        <taxon>Agaricomycotina</taxon>
        <taxon>Agaricomycetes</taxon>
        <taxon>Agaricomycetidae</taxon>
        <taxon>Agaricales</taxon>
        <taxon>Pluteineae</taxon>
        <taxon>Amanitaceae</taxon>
        <taxon>Amanita</taxon>
    </lineage>
</organism>
<protein>
    <submittedName>
        <fullName evidence="1">Uncharacterized protein</fullName>
    </submittedName>
</protein>
<dbReference type="SUPFAM" id="SSF52047">
    <property type="entry name" value="RNI-like"/>
    <property type="match status" value="1"/>
</dbReference>